<dbReference type="PANTHER" id="PTHR12534">
    <property type="entry name" value="30S RIBOSOMAL PROTEIN S2 PROKARYOTIC AND ORGANELLAR"/>
    <property type="match status" value="1"/>
</dbReference>
<dbReference type="SUPFAM" id="SSF52313">
    <property type="entry name" value="Ribosomal protein S2"/>
    <property type="match status" value="2"/>
</dbReference>
<organism evidence="2">
    <name type="scientific">Ostreobium quekettii</name>
    <dbReference type="NCBI Taxonomy" id="121088"/>
    <lineage>
        <taxon>Eukaryota</taxon>
        <taxon>Viridiplantae</taxon>
        <taxon>Chlorophyta</taxon>
        <taxon>core chlorophytes</taxon>
        <taxon>Ulvophyceae</taxon>
        <taxon>TCBD clade</taxon>
        <taxon>Bryopsidales</taxon>
        <taxon>Ostreobineae</taxon>
        <taxon>Ostreobiaceae</taxon>
        <taxon>Ostreobium</taxon>
    </lineage>
</organism>
<keyword evidence="2" id="KW-0496">Mitochondrion</keyword>
<dbReference type="GeneID" id="42903398"/>
<evidence type="ECO:0000256" key="1">
    <source>
        <dbReference type="ARBA" id="ARBA00006242"/>
    </source>
</evidence>
<dbReference type="InterPro" id="IPR005706">
    <property type="entry name" value="Ribosomal_uS2_bac/mit/plastid"/>
</dbReference>
<dbReference type="PRINTS" id="PR00395">
    <property type="entry name" value="RIBOSOMALS2"/>
</dbReference>
<dbReference type="RefSeq" id="YP_009720794.1">
    <property type="nucleotide sequence ID" value="NC_045361.1"/>
</dbReference>
<proteinExistence type="inferred from homology"/>
<comment type="similarity">
    <text evidence="1">Belongs to the universal ribosomal protein uS2 family.</text>
</comment>
<protein>
    <submittedName>
        <fullName evidence="2">Ribosomal protein S2</fullName>
    </submittedName>
</protein>
<dbReference type="GO" id="GO:0006412">
    <property type="term" value="P:translation"/>
    <property type="evidence" value="ECO:0007669"/>
    <property type="project" value="InterPro"/>
</dbReference>
<reference evidence="2" key="1">
    <citation type="journal article" date="2019" name="PeerJ">
        <title>The inflated mitochondrial genomes of siphonous green algae reflect processes driving expansion of noncoding DNA and proliferation of introns.</title>
        <authorList>
            <person name="Repetti S.I."/>
            <person name="Jackson C.J."/>
            <person name="Judd L.M."/>
            <person name="Wick R.R."/>
            <person name="Holt K.E."/>
            <person name="Verbruggen H."/>
        </authorList>
    </citation>
    <scope>NUCLEOTIDE SEQUENCE</scope>
    <source>
        <strain evidence="2">SAG6.99</strain>
    </source>
</reference>
<keyword evidence="2" id="KW-0687">Ribonucleoprotein</keyword>
<gene>
    <name evidence="2" type="primary">rps2</name>
</gene>
<dbReference type="InterPro" id="IPR001865">
    <property type="entry name" value="Ribosomal_uS2"/>
</dbReference>
<dbReference type="CDD" id="cd01425">
    <property type="entry name" value="RPS2"/>
    <property type="match status" value="1"/>
</dbReference>
<dbReference type="HAMAP" id="MF_00291_B">
    <property type="entry name" value="Ribosomal_uS2_B"/>
    <property type="match status" value="1"/>
</dbReference>
<dbReference type="PANTHER" id="PTHR12534:SF0">
    <property type="entry name" value="SMALL RIBOSOMAL SUBUNIT PROTEIN US2M"/>
    <property type="match status" value="1"/>
</dbReference>
<evidence type="ECO:0000313" key="2">
    <source>
        <dbReference type="EMBL" id="QGQ62006.1"/>
    </source>
</evidence>
<dbReference type="EMBL" id="MN514984">
    <property type="protein sequence ID" value="QGQ62006.1"/>
    <property type="molecule type" value="Genomic_DNA"/>
</dbReference>
<dbReference type="GO" id="GO:0005763">
    <property type="term" value="C:mitochondrial small ribosomal subunit"/>
    <property type="evidence" value="ECO:0007669"/>
    <property type="project" value="TreeGrafter"/>
</dbReference>
<name>A0A650BXD8_9CHLO</name>
<keyword evidence="2" id="KW-0689">Ribosomal protein</keyword>
<dbReference type="GO" id="GO:0003735">
    <property type="term" value="F:structural constituent of ribosome"/>
    <property type="evidence" value="ECO:0007669"/>
    <property type="project" value="InterPro"/>
</dbReference>
<accession>A0A650BXD8</accession>
<dbReference type="AlphaFoldDB" id="A0A650BXD8"/>
<dbReference type="Gene3D" id="3.40.50.10490">
    <property type="entry name" value="Glucose-6-phosphate isomerase like protein, domain 1"/>
    <property type="match status" value="2"/>
</dbReference>
<geneLocation type="mitochondrion" evidence="2"/>
<dbReference type="Pfam" id="PF00318">
    <property type="entry name" value="Ribosomal_S2"/>
    <property type="match status" value="2"/>
</dbReference>
<dbReference type="InterPro" id="IPR023591">
    <property type="entry name" value="Ribosomal_uS2_flav_dom_sf"/>
</dbReference>
<sequence>MALTKTESMYKYIKIGSHLGKKFVNPDMENYHMGVRNNVAIVDIKVTLLSFYRSLYVIKKVIDSRGHIFFLNTSPELSSLVQKVANRIQSNLSIQVVRPVAYDSSGPSDPPFARPTWRNNQSTFHLASEYDWPLRIGYCNDKWSGGTLTNWKQIDQSVAIFAKFNLLIVLNPNENRVAIREANSVGLPVLSFADSNTKLTGITYPVIGNAGSLRFIHLYMSWIFKLIRHRMHRIPSRALSLASKRKGE</sequence>